<evidence type="ECO:0000313" key="2">
    <source>
        <dbReference type="EMBL" id="AMD87199.1"/>
    </source>
</evidence>
<dbReference type="STRING" id="111015.AXF14_05875"/>
<dbReference type="EMBL" id="CP014228">
    <property type="protein sequence ID" value="AMD87199.1"/>
    <property type="molecule type" value="Genomic_DNA"/>
</dbReference>
<proteinExistence type="predicted"/>
<reference evidence="3" key="1">
    <citation type="submission" date="2016-02" db="EMBL/GenBank/DDBJ databases">
        <authorList>
            <person name="Holder M.E."/>
            <person name="Ajami N.J."/>
            <person name="Petrosino J.F."/>
        </authorList>
    </citation>
    <scope>NUCLEOTIDE SEQUENCE [LARGE SCALE GENOMIC DNA]</scope>
    <source>
        <strain evidence="3">CCUG 36733</strain>
    </source>
</reference>
<dbReference type="OrthoDB" id="5125216at2"/>
<feature type="region of interest" description="Disordered" evidence="1">
    <location>
        <begin position="76"/>
        <end position="113"/>
    </location>
</feature>
<sequence>MASKIPFVLGLGAGYVLGTRAGRAQYERIKATATKIAEQPRVRETVDTASARATAFAKEQGEVLTDRVVEAVKERVFSGSSSRSKADGPTRNVKTPSYEPVTVDDAEVRPVED</sequence>
<dbReference type="RefSeq" id="WP_067941620.1">
    <property type="nucleotide sequence ID" value="NZ_CP014228.1"/>
</dbReference>
<gene>
    <name evidence="2" type="ORF">AXF14_05875</name>
</gene>
<evidence type="ECO:0000313" key="3">
    <source>
        <dbReference type="Proteomes" id="UP000065220"/>
    </source>
</evidence>
<dbReference type="KEGG" id="ard:AXF14_05875"/>
<dbReference type="Proteomes" id="UP000065220">
    <property type="component" value="Chromosome"/>
</dbReference>
<protein>
    <submittedName>
        <fullName evidence="2">Protoporphyrinogen oxidase</fullName>
    </submittedName>
</protein>
<accession>A0A120KL41</accession>
<dbReference type="AlphaFoldDB" id="A0A120KL41"/>
<name>A0A120KL41_ACTRD</name>
<organism evidence="2 3">
    <name type="scientific">Actinomyces radicidentis</name>
    <dbReference type="NCBI Taxonomy" id="111015"/>
    <lineage>
        <taxon>Bacteria</taxon>
        <taxon>Bacillati</taxon>
        <taxon>Actinomycetota</taxon>
        <taxon>Actinomycetes</taxon>
        <taxon>Actinomycetales</taxon>
        <taxon>Actinomycetaceae</taxon>
        <taxon>Actinomyces</taxon>
    </lineage>
</organism>
<evidence type="ECO:0000256" key="1">
    <source>
        <dbReference type="SAM" id="MobiDB-lite"/>
    </source>
</evidence>
<keyword evidence="3" id="KW-1185">Reference proteome</keyword>